<dbReference type="Proteomes" id="UP000185628">
    <property type="component" value="Unassembled WGS sequence"/>
</dbReference>
<organism evidence="5 6">
    <name type="scientific">Bowdeniella nasicola</name>
    <dbReference type="NCBI Taxonomy" id="208480"/>
    <lineage>
        <taxon>Bacteria</taxon>
        <taxon>Bacillati</taxon>
        <taxon>Actinomycetota</taxon>
        <taxon>Actinomycetes</taxon>
        <taxon>Actinomycetales</taxon>
        <taxon>Actinomycetaceae</taxon>
        <taxon>Bowdeniella</taxon>
    </lineage>
</organism>
<dbReference type="Gene3D" id="1.10.10.10">
    <property type="entry name" value="Winged helix-like DNA-binding domain superfamily/Winged helix DNA-binding domain"/>
    <property type="match status" value="1"/>
</dbReference>
<name>A0A1Q5Q651_9ACTO</name>
<evidence type="ECO:0000313" key="6">
    <source>
        <dbReference type="Proteomes" id="UP000185628"/>
    </source>
</evidence>
<keyword evidence="2" id="KW-0238">DNA-binding</keyword>
<evidence type="ECO:0000313" key="5">
    <source>
        <dbReference type="EMBL" id="OKL55100.1"/>
    </source>
</evidence>
<dbReference type="InterPro" id="IPR008920">
    <property type="entry name" value="TF_FadR/GntR_C"/>
</dbReference>
<evidence type="ECO:0000256" key="3">
    <source>
        <dbReference type="ARBA" id="ARBA00023163"/>
    </source>
</evidence>
<dbReference type="RefSeq" id="WP_073715500.1">
    <property type="nucleotide sequence ID" value="NZ_MQVR01000002.1"/>
</dbReference>
<dbReference type="InterPro" id="IPR036388">
    <property type="entry name" value="WH-like_DNA-bd_sf"/>
</dbReference>
<evidence type="ECO:0000259" key="4">
    <source>
        <dbReference type="PROSITE" id="PS50949"/>
    </source>
</evidence>
<dbReference type="InterPro" id="IPR000524">
    <property type="entry name" value="Tscrpt_reg_HTH_GntR"/>
</dbReference>
<dbReference type="InterPro" id="IPR011711">
    <property type="entry name" value="GntR_C"/>
</dbReference>
<comment type="caution">
    <text evidence="5">The sequence shown here is derived from an EMBL/GenBank/DDBJ whole genome shotgun (WGS) entry which is preliminary data.</text>
</comment>
<dbReference type="GO" id="GO:0003677">
    <property type="term" value="F:DNA binding"/>
    <property type="evidence" value="ECO:0007669"/>
    <property type="project" value="UniProtKB-KW"/>
</dbReference>
<protein>
    <recommendedName>
        <fullName evidence="4">HTH gntR-type domain-containing protein</fullName>
    </recommendedName>
</protein>
<dbReference type="SMART" id="SM00345">
    <property type="entry name" value="HTH_GNTR"/>
    <property type="match status" value="1"/>
</dbReference>
<keyword evidence="6" id="KW-1185">Reference proteome</keyword>
<reference evidence="6" key="1">
    <citation type="submission" date="2016-12" db="EMBL/GenBank/DDBJ databases">
        <authorList>
            <person name="Meng X."/>
        </authorList>
    </citation>
    <scope>NUCLEOTIDE SEQUENCE [LARGE SCALE GENOMIC DNA]</scope>
    <source>
        <strain evidence="6">DSM 19116</strain>
    </source>
</reference>
<dbReference type="Gene3D" id="1.20.120.530">
    <property type="entry name" value="GntR ligand-binding domain-like"/>
    <property type="match status" value="1"/>
</dbReference>
<dbReference type="CDD" id="cd07377">
    <property type="entry name" value="WHTH_GntR"/>
    <property type="match status" value="1"/>
</dbReference>
<dbReference type="EMBL" id="MQVR01000002">
    <property type="protein sequence ID" value="OKL55100.1"/>
    <property type="molecule type" value="Genomic_DNA"/>
</dbReference>
<keyword evidence="3" id="KW-0804">Transcription</keyword>
<dbReference type="PANTHER" id="PTHR43537">
    <property type="entry name" value="TRANSCRIPTIONAL REGULATOR, GNTR FAMILY"/>
    <property type="match status" value="1"/>
</dbReference>
<evidence type="ECO:0000256" key="2">
    <source>
        <dbReference type="ARBA" id="ARBA00023125"/>
    </source>
</evidence>
<dbReference type="SUPFAM" id="SSF48008">
    <property type="entry name" value="GntR ligand-binding domain-like"/>
    <property type="match status" value="1"/>
</dbReference>
<dbReference type="PROSITE" id="PS50949">
    <property type="entry name" value="HTH_GNTR"/>
    <property type="match status" value="1"/>
</dbReference>
<dbReference type="PRINTS" id="PR00035">
    <property type="entry name" value="HTHGNTR"/>
</dbReference>
<feature type="domain" description="HTH gntR-type" evidence="4">
    <location>
        <begin position="12"/>
        <end position="80"/>
    </location>
</feature>
<gene>
    <name evidence="5" type="ORF">BSZ39_00780</name>
</gene>
<evidence type="ECO:0000256" key="1">
    <source>
        <dbReference type="ARBA" id="ARBA00023015"/>
    </source>
</evidence>
<accession>A0A1Q5Q651</accession>
<dbReference type="OrthoDB" id="7989071at2"/>
<dbReference type="SUPFAM" id="SSF46785">
    <property type="entry name" value="Winged helix' DNA-binding domain"/>
    <property type="match status" value="1"/>
</dbReference>
<dbReference type="InterPro" id="IPR036390">
    <property type="entry name" value="WH_DNA-bd_sf"/>
</dbReference>
<dbReference type="GO" id="GO:0003700">
    <property type="term" value="F:DNA-binding transcription factor activity"/>
    <property type="evidence" value="ECO:0007669"/>
    <property type="project" value="InterPro"/>
</dbReference>
<keyword evidence="1" id="KW-0805">Transcription regulation</keyword>
<sequence>MALSTTRQRGSRLLHASTMQEIKDLILRKGLRPGDAIPTETELCEILNVSRSSVREAIRTLAALDIVEVRHGTGTFVGKMSLQPMIDSIVFRGAMAQDSGLQVLREIVDVRHRLDVSIGPSLVQVMKGKRHDDIWRVVTEMNEKAENGEVFADEDRAFHVMLGEPLNSELMTQLVEAFWKIHMVTAPMLGVPTPEDIVITARSHGDMLQAAEDGDLAAYLSAVAQHYKPIIRNIERVASAQQR</sequence>
<dbReference type="PANTHER" id="PTHR43537:SF5">
    <property type="entry name" value="UXU OPERON TRANSCRIPTIONAL REGULATOR"/>
    <property type="match status" value="1"/>
</dbReference>
<dbReference type="Pfam" id="PF00392">
    <property type="entry name" value="GntR"/>
    <property type="match status" value="1"/>
</dbReference>
<proteinExistence type="predicted"/>
<dbReference type="AlphaFoldDB" id="A0A1Q5Q651"/>
<dbReference type="Pfam" id="PF07729">
    <property type="entry name" value="FCD"/>
    <property type="match status" value="1"/>
</dbReference>